<dbReference type="PANTHER" id="PTHR13043:SF1">
    <property type="entry name" value="EXOCYST COMPLEX COMPONENT 2"/>
    <property type="match status" value="1"/>
</dbReference>
<evidence type="ECO:0000256" key="4">
    <source>
        <dbReference type="RuleBase" id="RU365069"/>
    </source>
</evidence>
<dbReference type="PANTHER" id="PTHR13043">
    <property type="entry name" value="EXOCYST COMPLEX COMPONENT SEC5"/>
    <property type="match status" value="1"/>
</dbReference>
<evidence type="ECO:0000313" key="6">
    <source>
        <dbReference type="EMBL" id="KAJ8977574.1"/>
    </source>
</evidence>
<comment type="function">
    <text evidence="4">Component of the exocyst complex involved in the docking of exocytic vesicles with fusion sites on the plasma membrane.</text>
</comment>
<gene>
    <name evidence="6" type="ORF">NQ317_016099</name>
</gene>
<dbReference type="Proteomes" id="UP001162164">
    <property type="component" value="Unassembled WGS sequence"/>
</dbReference>
<dbReference type="InterPro" id="IPR039481">
    <property type="entry name" value="EXOC2/Sec5_N_dom"/>
</dbReference>
<sequence>MPERDEIAIYLPELLRSVRSTYATLIKLDLPSEALDIIVKESALSTEQRETPLLENPSAQKEVDKQLDCILVAFHNVLNTLTTSEDYEDCDDSSPVVSQLIGTPVNSNKISTVKTNIPTWEHRLLITLSNCMFTKNNILDLVDTKFKESGFPSVEGPIKSAKIKLDNLEKSILDKYLEQKSDPLVGITIDVKEAQASADEICFKIDLSTPAHI</sequence>
<comment type="similarity">
    <text evidence="1 4">Belongs to the SEC5 family.</text>
</comment>
<dbReference type="Pfam" id="PF15469">
    <property type="entry name" value="Sec5"/>
    <property type="match status" value="1"/>
</dbReference>
<comment type="caution">
    <text evidence="6">The sequence shown here is derived from an EMBL/GenBank/DDBJ whole genome shotgun (WGS) entry which is preliminary data.</text>
</comment>
<evidence type="ECO:0000256" key="1">
    <source>
        <dbReference type="ARBA" id="ARBA00010578"/>
    </source>
</evidence>
<protein>
    <recommendedName>
        <fullName evidence="4">Exocyst complex component 2</fullName>
    </recommendedName>
</protein>
<dbReference type="EMBL" id="JAPWTJ010000529">
    <property type="protein sequence ID" value="KAJ8977574.1"/>
    <property type="molecule type" value="Genomic_DNA"/>
</dbReference>
<keyword evidence="3 4" id="KW-0268">Exocytosis</keyword>
<reference evidence="6" key="1">
    <citation type="journal article" date="2023" name="Insect Mol. Biol.">
        <title>Genome sequencing provides insights into the evolution of gene families encoding plant cell wall-degrading enzymes in longhorned beetles.</title>
        <authorList>
            <person name="Shin N.R."/>
            <person name="Okamura Y."/>
            <person name="Kirsch R."/>
            <person name="Pauchet Y."/>
        </authorList>
    </citation>
    <scope>NUCLEOTIDE SEQUENCE</scope>
    <source>
        <strain evidence="6">MMC_N1</strain>
    </source>
</reference>
<proteinExistence type="inferred from homology"/>
<evidence type="ECO:0000256" key="3">
    <source>
        <dbReference type="ARBA" id="ARBA00022483"/>
    </source>
</evidence>
<keyword evidence="7" id="KW-1185">Reference proteome</keyword>
<dbReference type="InterPro" id="IPR029175">
    <property type="entry name" value="EXOC2/Sec5"/>
</dbReference>
<accession>A0ABQ9JIY8</accession>
<feature type="domain" description="Exocyst complex component EXOC2/Sec5 N-terminal" evidence="5">
    <location>
        <begin position="39"/>
        <end position="187"/>
    </location>
</feature>
<evidence type="ECO:0000313" key="7">
    <source>
        <dbReference type="Proteomes" id="UP001162164"/>
    </source>
</evidence>
<organism evidence="6 7">
    <name type="scientific">Molorchus minor</name>
    <dbReference type="NCBI Taxonomy" id="1323400"/>
    <lineage>
        <taxon>Eukaryota</taxon>
        <taxon>Metazoa</taxon>
        <taxon>Ecdysozoa</taxon>
        <taxon>Arthropoda</taxon>
        <taxon>Hexapoda</taxon>
        <taxon>Insecta</taxon>
        <taxon>Pterygota</taxon>
        <taxon>Neoptera</taxon>
        <taxon>Endopterygota</taxon>
        <taxon>Coleoptera</taxon>
        <taxon>Polyphaga</taxon>
        <taxon>Cucujiformia</taxon>
        <taxon>Chrysomeloidea</taxon>
        <taxon>Cerambycidae</taxon>
        <taxon>Lamiinae</taxon>
        <taxon>Monochamini</taxon>
        <taxon>Molorchus</taxon>
    </lineage>
</organism>
<evidence type="ECO:0000256" key="2">
    <source>
        <dbReference type="ARBA" id="ARBA00022448"/>
    </source>
</evidence>
<keyword evidence="4" id="KW-0653">Protein transport</keyword>
<name>A0ABQ9JIY8_9CUCU</name>
<keyword evidence="2 4" id="KW-0813">Transport</keyword>
<comment type="subunit">
    <text evidence="4">Component of the exocyst complex.</text>
</comment>
<evidence type="ECO:0000259" key="5">
    <source>
        <dbReference type="Pfam" id="PF15469"/>
    </source>
</evidence>